<gene>
    <name evidence="2" type="ORF">Acr_00g0037790</name>
</gene>
<feature type="transmembrane region" description="Helical" evidence="1">
    <location>
        <begin position="12"/>
        <end position="32"/>
    </location>
</feature>
<keyword evidence="3" id="KW-1185">Reference proteome</keyword>
<evidence type="ECO:0000313" key="2">
    <source>
        <dbReference type="EMBL" id="GFS35095.1"/>
    </source>
</evidence>
<comment type="caution">
    <text evidence="2">The sequence shown here is derived from an EMBL/GenBank/DDBJ whole genome shotgun (WGS) entry which is preliminary data.</text>
</comment>
<dbReference type="Proteomes" id="UP000585474">
    <property type="component" value="Unassembled WGS sequence"/>
</dbReference>
<evidence type="ECO:0000313" key="3">
    <source>
        <dbReference type="Proteomes" id="UP000585474"/>
    </source>
</evidence>
<reference evidence="3" key="1">
    <citation type="submission" date="2019-07" db="EMBL/GenBank/DDBJ databases">
        <title>De Novo Assembly of kiwifruit Actinidia rufa.</title>
        <authorList>
            <person name="Sugita-Konishi S."/>
            <person name="Sato K."/>
            <person name="Mori E."/>
            <person name="Abe Y."/>
            <person name="Kisaki G."/>
            <person name="Hamano K."/>
            <person name="Suezawa K."/>
            <person name="Otani M."/>
            <person name="Fukuda T."/>
            <person name="Manabe T."/>
            <person name="Gomi K."/>
            <person name="Tabuchi M."/>
            <person name="Akimitsu K."/>
            <person name="Kataoka I."/>
        </authorList>
    </citation>
    <scope>NUCLEOTIDE SEQUENCE [LARGE SCALE GENOMIC DNA]</scope>
    <source>
        <strain evidence="3">cv. Fuchu</strain>
    </source>
</reference>
<name>A0A7J0DH08_9ERIC</name>
<accession>A0A7J0DH08</accession>
<keyword evidence="1" id="KW-0472">Membrane</keyword>
<dbReference type="EMBL" id="BJWL01000222">
    <property type="protein sequence ID" value="GFS35095.1"/>
    <property type="molecule type" value="Genomic_DNA"/>
</dbReference>
<keyword evidence="1" id="KW-1133">Transmembrane helix</keyword>
<organism evidence="2 3">
    <name type="scientific">Actinidia rufa</name>
    <dbReference type="NCBI Taxonomy" id="165716"/>
    <lineage>
        <taxon>Eukaryota</taxon>
        <taxon>Viridiplantae</taxon>
        <taxon>Streptophyta</taxon>
        <taxon>Embryophyta</taxon>
        <taxon>Tracheophyta</taxon>
        <taxon>Spermatophyta</taxon>
        <taxon>Magnoliopsida</taxon>
        <taxon>eudicotyledons</taxon>
        <taxon>Gunneridae</taxon>
        <taxon>Pentapetalae</taxon>
        <taxon>asterids</taxon>
        <taxon>Ericales</taxon>
        <taxon>Actinidiaceae</taxon>
        <taxon>Actinidia</taxon>
    </lineage>
</organism>
<keyword evidence="1" id="KW-0812">Transmembrane</keyword>
<proteinExistence type="predicted"/>
<evidence type="ECO:0000256" key="1">
    <source>
        <dbReference type="SAM" id="Phobius"/>
    </source>
</evidence>
<protein>
    <submittedName>
        <fullName evidence="2">Uncharacterized protein</fullName>
    </submittedName>
</protein>
<sequence length="146" mass="15830">MVAAGGGRYKGTVVVAACVGAGRMLTVAMGLLRTRYTIVFSVALSLRSSFAIRHHRMLFCSFSVVLDHRLTTANVNSDRSATLSPSCLLNATVKIWPPSMLILTVSPWPMSISTVLPPSLSLRCPDLVYRQHTNTIVVISMPSVLQ</sequence>
<dbReference type="AlphaFoldDB" id="A0A7J0DH08"/>